<dbReference type="PANTHER" id="PTHR25465">
    <property type="entry name" value="B-BOX DOMAIN CONTAINING"/>
    <property type="match status" value="1"/>
</dbReference>
<evidence type="ECO:0000256" key="2">
    <source>
        <dbReference type="ARBA" id="ARBA00022771"/>
    </source>
</evidence>
<keyword evidence="2" id="KW-0863">Zinc-finger</keyword>
<evidence type="ECO:0000313" key="5">
    <source>
        <dbReference type="Ensembl" id="ENSSGRP00000006260.1"/>
    </source>
</evidence>
<dbReference type="PRINTS" id="PR01407">
    <property type="entry name" value="BUTYPHLNCDUF"/>
</dbReference>
<dbReference type="InParanoid" id="A0A672K9A2"/>
<sequence>MNWNHYIKGLYVNNYSNCFMSVCLCYFSLDHGEPFRIQPGLQKCRFFVWHTLAHFMKTNKIIQLFSSLFLYSDFCDLTLDPNTASTQLILSENGEVKFVDEQQQYPDHPDRFKNIPQVLCRESLTGRHYWEVERTGWARVAVAYKTISRKEGMICKFGYNNKSWCLFYTVDGFVVWHNNLSNNIPAPSPSSKRVGVYLDVSDGTLSFYSVSDTHTLTHLHTFNTTFTEPLYAGFKVFYSSLSLTECETKVNEPVSPDVLFLQCVNYKCAVFNVNLQSIYSKCYNELLTRPRSSTSSVFIN</sequence>
<dbReference type="SUPFAM" id="SSF49899">
    <property type="entry name" value="Concanavalin A-like lectins/glucanases"/>
    <property type="match status" value="1"/>
</dbReference>
<keyword evidence="3" id="KW-0862">Zinc</keyword>
<dbReference type="SMART" id="SM00589">
    <property type="entry name" value="PRY"/>
    <property type="match status" value="1"/>
</dbReference>
<dbReference type="GO" id="GO:0005737">
    <property type="term" value="C:cytoplasm"/>
    <property type="evidence" value="ECO:0007669"/>
    <property type="project" value="UniProtKB-ARBA"/>
</dbReference>
<organism evidence="5 6">
    <name type="scientific">Sinocyclocheilus grahami</name>
    <name type="common">Dianchi golden-line fish</name>
    <name type="synonym">Barbus grahami</name>
    <dbReference type="NCBI Taxonomy" id="75366"/>
    <lineage>
        <taxon>Eukaryota</taxon>
        <taxon>Metazoa</taxon>
        <taxon>Chordata</taxon>
        <taxon>Craniata</taxon>
        <taxon>Vertebrata</taxon>
        <taxon>Euteleostomi</taxon>
        <taxon>Actinopterygii</taxon>
        <taxon>Neopterygii</taxon>
        <taxon>Teleostei</taxon>
        <taxon>Ostariophysi</taxon>
        <taxon>Cypriniformes</taxon>
        <taxon>Cyprinidae</taxon>
        <taxon>Cyprininae</taxon>
        <taxon>Sinocyclocheilus</taxon>
    </lineage>
</organism>
<feature type="domain" description="B30.2/SPRY" evidence="4">
    <location>
        <begin position="57"/>
        <end position="252"/>
    </location>
</feature>
<proteinExistence type="predicted"/>
<dbReference type="Ensembl" id="ENSSGRT00000006793.1">
    <property type="protein sequence ID" value="ENSSGRP00000006260.1"/>
    <property type="gene ID" value="ENSSGRG00000004200.1"/>
</dbReference>
<dbReference type="InterPro" id="IPR003879">
    <property type="entry name" value="Butyrophylin_SPRY"/>
</dbReference>
<keyword evidence="6" id="KW-1185">Reference proteome</keyword>
<dbReference type="Pfam" id="PF13765">
    <property type="entry name" value="PRY"/>
    <property type="match status" value="1"/>
</dbReference>
<dbReference type="Proteomes" id="UP000472262">
    <property type="component" value="Unassembled WGS sequence"/>
</dbReference>
<dbReference type="InterPro" id="IPR013320">
    <property type="entry name" value="ConA-like_dom_sf"/>
</dbReference>
<protein>
    <recommendedName>
        <fullName evidence="4">B30.2/SPRY domain-containing protein</fullName>
    </recommendedName>
</protein>
<evidence type="ECO:0000256" key="3">
    <source>
        <dbReference type="ARBA" id="ARBA00022833"/>
    </source>
</evidence>
<dbReference type="SMART" id="SM00449">
    <property type="entry name" value="SPRY"/>
    <property type="match status" value="1"/>
</dbReference>
<dbReference type="GO" id="GO:0008270">
    <property type="term" value="F:zinc ion binding"/>
    <property type="evidence" value="ECO:0007669"/>
    <property type="project" value="UniProtKB-KW"/>
</dbReference>
<reference evidence="5" key="2">
    <citation type="submission" date="2025-09" db="UniProtKB">
        <authorList>
            <consortium name="Ensembl"/>
        </authorList>
    </citation>
    <scope>IDENTIFICATION</scope>
</reference>
<dbReference type="AlphaFoldDB" id="A0A672K9A2"/>
<evidence type="ECO:0000313" key="6">
    <source>
        <dbReference type="Proteomes" id="UP000472262"/>
    </source>
</evidence>
<evidence type="ECO:0000256" key="1">
    <source>
        <dbReference type="ARBA" id="ARBA00022723"/>
    </source>
</evidence>
<dbReference type="InterPro" id="IPR051051">
    <property type="entry name" value="E3_ubiq-ligase_TRIM/RNF"/>
</dbReference>
<dbReference type="OMA" id="VWHTLAH"/>
<evidence type="ECO:0000259" key="4">
    <source>
        <dbReference type="PROSITE" id="PS50188"/>
    </source>
</evidence>
<reference evidence="5" key="1">
    <citation type="submission" date="2025-08" db="UniProtKB">
        <authorList>
            <consortium name="Ensembl"/>
        </authorList>
    </citation>
    <scope>IDENTIFICATION</scope>
</reference>
<dbReference type="Gene3D" id="2.60.120.920">
    <property type="match status" value="1"/>
</dbReference>
<dbReference type="InterPro" id="IPR001870">
    <property type="entry name" value="B30.2/SPRY"/>
</dbReference>
<accession>A0A672K9A2</accession>
<dbReference type="PROSITE" id="PS50188">
    <property type="entry name" value="B302_SPRY"/>
    <property type="match status" value="1"/>
</dbReference>
<dbReference type="InterPro" id="IPR006574">
    <property type="entry name" value="PRY"/>
</dbReference>
<dbReference type="InterPro" id="IPR043136">
    <property type="entry name" value="B30.2/SPRY_sf"/>
</dbReference>
<keyword evidence="1" id="KW-0479">Metal-binding</keyword>
<name>A0A672K9A2_SINGR</name>
<dbReference type="Pfam" id="PF00622">
    <property type="entry name" value="SPRY"/>
    <property type="match status" value="1"/>
</dbReference>
<dbReference type="InterPro" id="IPR003877">
    <property type="entry name" value="SPRY_dom"/>
</dbReference>
<dbReference type="CDD" id="cd16040">
    <property type="entry name" value="SPRY_PRY_SNTX"/>
    <property type="match status" value="1"/>
</dbReference>
<dbReference type="PANTHER" id="PTHR25465:SF14">
    <property type="entry name" value="E3 UBIQUITIN-PROTEIN LIGASE TRIM65"/>
    <property type="match status" value="1"/>
</dbReference>